<name>A0A402C2P8_RHOWR</name>
<evidence type="ECO:0000313" key="1">
    <source>
        <dbReference type="EMBL" id="GCE37875.1"/>
    </source>
</evidence>
<organism evidence="1 2">
    <name type="scientific">Rhodococcus wratislaviensis</name>
    <name type="common">Tsukamurella wratislaviensis</name>
    <dbReference type="NCBI Taxonomy" id="44752"/>
    <lineage>
        <taxon>Bacteria</taxon>
        <taxon>Bacillati</taxon>
        <taxon>Actinomycetota</taxon>
        <taxon>Actinomycetes</taxon>
        <taxon>Mycobacteriales</taxon>
        <taxon>Nocardiaceae</taxon>
        <taxon>Rhodococcus</taxon>
    </lineage>
</organism>
<protein>
    <submittedName>
        <fullName evidence="1">Uncharacterized protein</fullName>
    </submittedName>
</protein>
<sequence>MSASISTVDRDVHERAKLWQRRLFEAESGLTRFFIQNSDDELLNEWLQVKSEIFADIPATGIVDEAGWQRVFFRGQALMERFIVGHYGHDRMADWAHSIADVYAATTSRYDAAAVADRFRRQLDNYQSDTDVILGESDTAQITIARCGIWEYRERARARGVPITLASPCEYCTKATTANFAAKGYRSQYTLLDDNARRGCRWTLQPNTDTTTTASTT</sequence>
<dbReference type="AlphaFoldDB" id="A0A402C2P8"/>
<keyword evidence="2" id="KW-1185">Reference proteome</keyword>
<comment type="caution">
    <text evidence="1">The sequence shown here is derived from an EMBL/GenBank/DDBJ whole genome shotgun (WGS) entry which is preliminary data.</text>
</comment>
<proteinExistence type="predicted"/>
<accession>A0A402C2P8</accession>
<dbReference type="RefSeq" id="WP_124390546.1">
    <property type="nucleotide sequence ID" value="NZ_BHYM01000013.1"/>
</dbReference>
<dbReference type="EMBL" id="BHYM01000013">
    <property type="protein sequence ID" value="GCE37875.1"/>
    <property type="molecule type" value="Genomic_DNA"/>
</dbReference>
<reference evidence="1 2" key="1">
    <citation type="submission" date="2018-11" db="EMBL/GenBank/DDBJ databases">
        <title>Microbial catabolism of amino acid.</title>
        <authorList>
            <person name="Hibi M."/>
            <person name="Ogawa J."/>
        </authorList>
    </citation>
    <scope>NUCLEOTIDE SEQUENCE [LARGE SCALE GENOMIC DNA]</scope>
    <source>
        <strain evidence="1 2">C31-06</strain>
    </source>
</reference>
<dbReference type="OrthoDB" id="4763442at2"/>
<dbReference type="Proteomes" id="UP000287519">
    <property type="component" value="Unassembled WGS sequence"/>
</dbReference>
<evidence type="ECO:0000313" key="2">
    <source>
        <dbReference type="Proteomes" id="UP000287519"/>
    </source>
</evidence>
<gene>
    <name evidence="1" type="ORF">Rhow_000759</name>
</gene>